<dbReference type="Pfam" id="PF00096">
    <property type="entry name" value="zf-C2H2"/>
    <property type="match status" value="4"/>
</dbReference>
<dbReference type="PROSITE" id="PS50157">
    <property type="entry name" value="ZINC_FINGER_C2H2_2"/>
    <property type="match status" value="4"/>
</dbReference>
<dbReference type="InterPro" id="IPR013087">
    <property type="entry name" value="Znf_C2H2_type"/>
</dbReference>
<name>A0A1I8EUF7_WUCBA</name>
<protein>
    <recommendedName>
        <fullName evidence="11">C2H2-type domain-containing protein</fullName>
    </recommendedName>
</protein>
<reference evidence="12" key="1">
    <citation type="submission" date="2016-11" db="UniProtKB">
        <authorList>
            <consortium name="WormBaseParasite"/>
        </authorList>
    </citation>
    <scope>IDENTIFICATION</scope>
    <source>
        <strain evidence="12">pt0022</strain>
    </source>
</reference>
<dbReference type="PANTHER" id="PTHR24388:SF38">
    <property type="entry name" value="PROTEIN SNAIL"/>
    <property type="match status" value="1"/>
</dbReference>
<evidence type="ECO:0000256" key="4">
    <source>
        <dbReference type="ARBA" id="ARBA00022737"/>
    </source>
</evidence>
<dbReference type="FunFam" id="3.30.160.60:FF:000446">
    <property type="entry name" value="Zinc finger protein"/>
    <property type="match status" value="1"/>
</dbReference>
<feature type="domain" description="C2H2-type" evidence="11">
    <location>
        <begin position="299"/>
        <end position="326"/>
    </location>
</feature>
<organism evidence="12">
    <name type="scientific">Wuchereria bancrofti</name>
    <dbReference type="NCBI Taxonomy" id="6293"/>
    <lineage>
        <taxon>Eukaryota</taxon>
        <taxon>Metazoa</taxon>
        <taxon>Ecdysozoa</taxon>
        <taxon>Nematoda</taxon>
        <taxon>Chromadorea</taxon>
        <taxon>Rhabditida</taxon>
        <taxon>Spirurina</taxon>
        <taxon>Spiruromorpha</taxon>
        <taxon>Filarioidea</taxon>
        <taxon>Onchocercidae</taxon>
        <taxon>Wuchereria</taxon>
    </lineage>
</organism>
<keyword evidence="3" id="KW-0479">Metal-binding</keyword>
<evidence type="ECO:0000256" key="3">
    <source>
        <dbReference type="ARBA" id="ARBA00022723"/>
    </source>
</evidence>
<evidence type="ECO:0000256" key="1">
    <source>
        <dbReference type="ARBA" id="ARBA00004123"/>
    </source>
</evidence>
<comment type="subcellular location">
    <subcellularLocation>
        <location evidence="1">Nucleus</location>
    </subcellularLocation>
</comment>
<evidence type="ECO:0000259" key="11">
    <source>
        <dbReference type="PROSITE" id="PS50157"/>
    </source>
</evidence>
<evidence type="ECO:0000256" key="6">
    <source>
        <dbReference type="ARBA" id="ARBA00022833"/>
    </source>
</evidence>
<dbReference type="FunFam" id="3.30.160.60:FF:000207">
    <property type="entry name" value="zinc finger protein SNAI2"/>
    <property type="match status" value="1"/>
</dbReference>
<keyword evidence="6" id="KW-0862">Zinc</keyword>
<evidence type="ECO:0000313" key="12">
    <source>
        <dbReference type="WBParaSite" id="maker-PairedContig_5325-snap-gene-0.11-mRNA-1"/>
    </source>
</evidence>
<accession>A0A1I8EUF7</accession>
<dbReference type="InterPro" id="IPR050527">
    <property type="entry name" value="Snail/Krueppel_Znf"/>
</dbReference>
<dbReference type="PROSITE" id="PS00028">
    <property type="entry name" value="ZINC_FINGER_C2H2_1"/>
    <property type="match status" value="3"/>
</dbReference>
<dbReference type="GO" id="GO:0000981">
    <property type="term" value="F:DNA-binding transcription factor activity, RNA polymerase II-specific"/>
    <property type="evidence" value="ECO:0007669"/>
    <property type="project" value="TreeGrafter"/>
</dbReference>
<dbReference type="PANTHER" id="PTHR24388">
    <property type="entry name" value="ZINC FINGER PROTEIN"/>
    <property type="match status" value="1"/>
</dbReference>
<feature type="domain" description="C2H2-type" evidence="11">
    <location>
        <begin position="327"/>
        <end position="355"/>
    </location>
</feature>
<dbReference type="FunFam" id="3.30.160.60:FF:001442">
    <property type="entry name" value="zinc finger protein 696"/>
    <property type="match status" value="1"/>
</dbReference>
<dbReference type="GO" id="GO:0000978">
    <property type="term" value="F:RNA polymerase II cis-regulatory region sequence-specific DNA binding"/>
    <property type="evidence" value="ECO:0007669"/>
    <property type="project" value="TreeGrafter"/>
</dbReference>
<dbReference type="GO" id="GO:0008270">
    <property type="term" value="F:zinc ion binding"/>
    <property type="evidence" value="ECO:0007669"/>
    <property type="project" value="UniProtKB-KW"/>
</dbReference>
<keyword evidence="7" id="KW-0238">DNA-binding</keyword>
<dbReference type="GO" id="GO:0005634">
    <property type="term" value="C:nucleus"/>
    <property type="evidence" value="ECO:0007669"/>
    <property type="project" value="UniProtKB-SubCell"/>
</dbReference>
<sequence length="400" mass="45031">MLTRLFYIIIAYRSLTHPRKASEMLKKKFKILMSNLPSPTTTHATLLDERYFSSPTLHSASITKHQLQNQVSLSSPNMIFTNNIESEFKLFTPFLLSHLAIPIFSQPSIELSKNAVTTKCINTDTYNLAPHLNMYLKNEPDRIETLSQSLCLPSTSSSNEEDTSKKKKTTNCKVDAFSIESLLGKTNSSKTTMNVTLGESNFPKTSIIGLPGRLICNQCGKSYATTSNLSRHKQTHRPLDSPYAKQCPNCDRIYVSMPALSMHMLTHKAAHKCTQCGKTFSRPWLLQGHMRAHTGQKPYGCAHCGKAFADRSNLRAHMHTHSNIKKYECPGCGKLFALKSYLNKHIELVCPIQRALRNRRMTSSQASSLTILDSTSEKYVHLSLTSVKGDKIDKYQFHPL</sequence>
<dbReference type="FunFam" id="3.30.160.60:FF:000043">
    <property type="entry name" value="Scratch family zinc finger 2"/>
    <property type="match status" value="1"/>
</dbReference>
<comment type="similarity">
    <text evidence="2">Belongs to the krueppel C2H2-type zinc-finger protein family.</text>
</comment>
<evidence type="ECO:0000256" key="9">
    <source>
        <dbReference type="ARBA" id="ARBA00037948"/>
    </source>
</evidence>
<dbReference type="GO" id="GO:0000122">
    <property type="term" value="P:negative regulation of transcription by RNA polymerase II"/>
    <property type="evidence" value="ECO:0007669"/>
    <property type="project" value="UniProtKB-ARBA"/>
</dbReference>
<dbReference type="AlphaFoldDB" id="A0A1I8EUF7"/>
<keyword evidence="4" id="KW-0677">Repeat</keyword>
<feature type="domain" description="C2H2-type" evidence="11">
    <location>
        <begin position="271"/>
        <end position="298"/>
    </location>
</feature>
<keyword evidence="8" id="KW-0539">Nucleus</keyword>
<dbReference type="Gene3D" id="3.30.160.60">
    <property type="entry name" value="Classic Zinc Finger"/>
    <property type="match status" value="4"/>
</dbReference>
<feature type="domain" description="C2H2-type" evidence="11">
    <location>
        <begin position="214"/>
        <end position="241"/>
    </location>
</feature>
<evidence type="ECO:0000256" key="10">
    <source>
        <dbReference type="PROSITE-ProRule" id="PRU00042"/>
    </source>
</evidence>
<dbReference type="STRING" id="6293.A0A1I8EUF7"/>
<dbReference type="GO" id="GO:2000177">
    <property type="term" value="P:regulation of neural precursor cell proliferation"/>
    <property type="evidence" value="ECO:0007669"/>
    <property type="project" value="UniProtKB-ARBA"/>
</dbReference>
<dbReference type="WBParaSite" id="maker-PairedContig_5325-snap-gene-0.11-mRNA-1">
    <property type="protein sequence ID" value="maker-PairedContig_5325-snap-gene-0.11-mRNA-1"/>
    <property type="gene ID" value="maker-PairedContig_5325-snap-gene-0.11"/>
</dbReference>
<dbReference type="InterPro" id="IPR036236">
    <property type="entry name" value="Znf_C2H2_sf"/>
</dbReference>
<dbReference type="SUPFAM" id="SSF57667">
    <property type="entry name" value="beta-beta-alpha zinc fingers"/>
    <property type="match status" value="3"/>
</dbReference>
<evidence type="ECO:0000256" key="8">
    <source>
        <dbReference type="ARBA" id="ARBA00023242"/>
    </source>
</evidence>
<keyword evidence="5 10" id="KW-0863">Zinc-finger</keyword>
<evidence type="ECO:0000256" key="7">
    <source>
        <dbReference type="ARBA" id="ARBA00023125"/>
    </source>
</evidence>
<evidence type="ECO:0000256" key="5">
    <source>
        <dbReference type="ARBA" id="ARBA00022771"/>
    </source>
</evidence>
<proteinExistence type="inferred from homology"/>
<evidence type="ECO:0000256" key="2">
    <source>
        <dbReference type="ARBA" id="ARBA00006991"/>
    </source>
</evidence>
<dbReference type="SMART" id="SM00355">
    <property type="entry name" value="ZnF_C2H2"/>
    <property type="match status" value="5"/>
</dbReference>
<comment type="similarity">
    <text evidence="9">Belongs to the snail C2H2-type zinc-finger protein family.</text>
</comment>
<dbReference type="GO" id="GO:0055059">
    <property type="term" value="P:asymmetric neuroblast division"/>
    <property type="evidence" value="ECO:0007669"/>
    <property type="project" value="UniProtKB-ARBA"/>
</dbReference>